<evidence type="ECO:0000313" key="4">
    <source>
        <dbReference type="Proteomes" id="UP000288805"/>
    </source>
</evidence>
<proteinExistence type="predicted"/>
<dbReference type="EMBL" id="QGNW01000604">
    <property type="protein sequence ID" value="RVW67102.1"/>
    <property type="molecule type" value="Genomic_DNA"/>
</dbReference>
<evidence type="ECO:0000259" key="2">
    <source>
        <dbReference type="Pfam" id="PF20167"/>
    </source>
</evidence>
<feature type="domain" description="Putative plant transposon protein" evidence="2">
    <location>
        <begin position="292"/>
        <end position="471"/>
    </location>
</feature>
<feature type="region of interest" description="Disordered" evidence="1">
    <location>
        <begin position="222"/>
        <end position="242"/>
    </location>
</feature>
<protein>
    <recommendedName>
        <fullName evidence="2">Putative plant transposon protein domain-containing protein</fullName>
    </recommendedName>
</protein>
<accession>A0A438G4G3</accession>
<dbReference type="Proteomes" id="UP000288805">
    <property type="component" value="Unassembled WGS sequence"/>
</dbReference>
<dbReference type="Pfam" id="PF20167">
    <property type="entry name" value="Transposase_32"/>
    <property type="match status" value="1"/>
</dbReference>
<comment type="caution">
    <text evidence="3">The sequence shown here is derived from an EMBL/GenBank/DDBJ whole genome shotgun (WGS) entry which is preliminary data.</text>
</comment>
<name>A0A438G4G3_VITVI</name>
<feature type="region of interest" description="Disordered" evidence="1">
    <location>
        <begin position="497"/>
        <end position="598"/>
    </location>
</feature>
<feature type="compositionally biased region" description="Polar residues" evidence="1">
    <location>
        <begin position="576"/>
        <end position="593"/>
    </location>
</feature>
<dbReference type="InterPro" id="IPR046796">
    <property type="entry name" value="Transposase_32_dom"/>
</dbReference>
<reference evidence="3 4" key="1">
    <citation type="journal article" date="2018" name="PLoS Genet.">
        <title>Population sequencing reveals clonal diversity and ancestral inbreeding in the grapevine cultivar Chardonnay.</title>
        <authorList>
            <person name="Roach M.J."/>
            <person name="Johnson D.L."/>
            <person name="Bohlmann J."/>
            <person name="van Vuuren H.J."/>
            <person name="Jones S.J."/>
            <person name="Pretorius I.S."/>
            <person name="Schmidt S.A."/>
            <person name="Borneman A.R."/>
        </authorList>
    </citation>
    <scope>NUCLEOTIDE SEQUENCE [LARGE SCALE GENOMIC DNA]</scope>
    <source>
        <strain evidence="4">cv. Chardonnay</strain>
        <tissue evidence="3">Leaf</tissue>
    </source>
</reference>
<evidence type="ECO:0000313" key="3">
    <source>
        <dbReference type="EMBL" id="RVW67102.1"/>
    </source>
</evidence>
<dbReference type="AlphaFoldDB" id="A0A438G4G3"/>
<gene>
    <name evidence="3" type="ORF">CK203_063189</name>
</gene>
<evidence type="ECO:0000256" key="1">
    <source>
        <dbReference type="SAM" id="MobiDB-lite"/>
    </source>
</evidence>
<organism evidence="3 4">
    <name type="scientific">Vitis vinifera</name>
    <name type="common">Grape</name>
    <dbReference type="NCBI Taxonomy" id="29760"/>
    <lineage>
        <taxon>Eukaryota</taxon>
        <taxon>Viridiplantae</taxon>
        <taxon>Streptophyta</taxon>
        <taxon>Embryophyta</taxon>
        <taxon>Tracheophyta</taxon>
        <taxon>Spermatophyta</taxon>
        <taxon>Magnoliopsida</taxon>
        <taxon>eudicotyledons</taxon>
        <taxon>Gunneridae</taxon>
        <taxon>Pentapetalae</taxon>
        <taxon>rosids</taxon>
        <taxon>Vitales</taxon>
        <taxon>Vitaceae</taxon>
        <taxon>Viteae</taxon>
        <taxon>Vitis</taxon>
    </lineage>
</organism>
<sequence length="661" mass="73665">MSQFQIPRPTYTPSSISKASESIFQDTIDGSMSHLGASASTLQARIPPTYVSPSISKVHENNFQDPIDGLMSQLGASTSTSNFLLPLPSASPSMYQLRAPSPTPQFQISPAYTPMQLPHFLQQTMVRNQIVQIPQNQQVGVLNNSSMGQFGHDASYGIQQQYSTPTLANHENNQNRQDGVMSTFQFNTNMGKVNEFNISINHYPSLNSNVGCFMAPRRARGASKALGKRPAQPSQDGEAEARRKARFDTGLFTSVDEYQRYKQHFVQRKVVAGRNINFAHLQHFGFESLFARMGWLPLVTISEPIFPTLVRAFYSRVTFGHGGPITSTVRGVQIHLDPESICRILDIPPGGLRVYDAKAWPTVPGFDPREAIQRMCGLADAPGLGKPSAHSLTVTCRVLHHMIAYILLPRGGHRDEVSYLEAFLIDSIMTGRRIDVGYVMMMHMMACCERPKRILPYGRFMTRVFKDAGVDLSREQEVEGPSSYDTYDEQSMARMKLEKAPDGSWIRRRGPTSTTSTGRGRRRGGDWGDGGWGRPSADFEHREPEFDIPPRQSEGGHIDPTISDAVMTETGYTAGPSGQPSFTEPHYTHTSPGQAPDAAEHAPWMELSAQITSLGTRIEERMDQHQATHEHILQRLDRQERQHEELMAYLRAVFPPPPAAP</sequence>